<dbReference type="RefSeq" id="WP_037287990.1">
    <property type="nucleotide sequence ID" value="NZ_JEOB01000003.1"/>
</dbReference>
<dbReference type="AlphaFoldDB" id="A0A011V026"/>
<accession>A0A011V026</accession>
<sequence>MPSSPVHLLLAYRMADSLNVKNKADFLLGAIAPDCVNYGQEQASEKVRYTAHIRDKDYDIWKAKLKAFAVDNAEKFADKKDFLRGYLFHCWSDIAWDEAVQPKIFEFLGTLGYGYDDMTKQKWQELYRFNSLAVKSKEYAECTEFVKQGKPVDIAGCSAELISKYAEYVADDYRDKILDEKPLFLNDAHIAATVQQMNEAGYSEELAKL</sequence>
<evidence type="ECO:0000313" key="2">
    <source>
        <dbReference type="EMBL" id="EXM38807.1"/>
    </source>
</evidence>
<reference evidence="2 3" key="1">
    <citation type="submission" date="2013-06" db="EMBL/GenBank/DDBJ databases">
        <title>Rumen cellulosomics: divergent fiber-degrading strategies revealed by comparative genome-wide analysis of six Ruminococcal strains.</title>
        <authorList>
            <person name="Dassa B."/>
            <person name="Borovok I."/>
            <person name="Lamed R."/>
            <person name="Flint H."/>
            <person name="Yeoman C.J."/>
            <person name="White B."/>
            <person name="Bayer E.A."/>
        </authorList>
    </citation>
    <scope>NUCLEOTIDE SEQUENCE [LARGE SCALE GENOMIC DNA]</scope>
    <source>
        <strain evidence="2 3">SY3</strain>
    </source>
</reference>
<proteinExistence type="predicted"/>
<protein>
    <submittedName>
        <fullName evidence="2">Uncharacterized protein</fullName>
    </submittedName>
</protein>
<organism evidence="2 3">
    <name type="scientific">Ruminococcus albus SY3</name>
    <dbReference type="NCBI Taxonomy" id="1341156"/>
    <lineage>
        <taxon>Bacteria</taxon>
        <taxon>Bacillati</taxon>
        <taxon>Bacillota</taxon>
        <taxon>Clostridia</taxon>
        <taxon>Eubacteriales</taxon>
        <taxon>Oscillospiraceae</taxon>
        <taxon>Ruminococcus</taxon>
    </lineage>
</organism>
<name>A0A011V026_RUMAL</name>
<keyword evidence="3" id="KW-1185">Reference proteome</keyword>
<comment type="caution">
    <text evidence="2">The sequence shown here is derived from an EMBL/GenBank/DDBJ whole genome shotgun (WGS) entry which is preliminary data.</text>
</comment>
<evidence type="ECO:0000313" key="3">
    <source>
        <dbReference type="Proteomes" id="UP000021369"/>
    </source>
</evidence>
<gene>
    <name evidence="2" type="ORF">RASY3_10625</name>
    <name evidence="1" type="ORF">RASY3_19315</name>
</gene>
<dbReference type="Proteomes" id="UP000021369">
    <property type="component" value="Unassembled WGS sequence"/>
</dbReference>
<dbReference type="EMBL" id="JEOB01000004">
    <property type="protein sequence ID" value="EXM38336.1"/>
    <property type="molecule type" value="Genomic_DNA"/>
</dbReference>
<dbReference type="OrthoDB" id="9810012at2"/>
<dbReference type="PATRIC" id="fig|1341156.4.peg.2071"/>
<dbReference type="EMBL" id="JEOB01000003">
    <property type="protein sequence ID" value="EXM38807.1"/>
    <property type="molecule type" value="Genomic_DNA"/>
</dbReference>
<evidence type="ECO:0000313" key="1">
    <source>
        <dbReference type="EMBL" id="EXM38336.1"/>
    </source>
</evidence>